<dbReference type="InterPro" id="IPR001233">
    <property type="entry name" value="RtcB"/>
</dbReference>
<protein>
    <recommendedName>
        <fullName evidence="2">3'-phosphate/5'-hydroxy nucleic acid ligase</fullName>
        <ecNumber evidence="2">6.5.1.8</ecNumber>
    </recommendedName>
</protein>
<dbReference type="NCBIfam" id="TIGR03073">
    <property type="entry name" value="release_rtcB"/>
    <property type="match status" value="1"/>
</dbReference>
<evidence type="ECO:0000256" key="9">
    <source>
        <dbReference type="ARBA" id="ARBA00047746"/>
    </source>
</evidence>
<dbReference type="SUPFAM" id="SSF103365">
    <property type="entry name" value="Hypothetical protein PH1602"/>
    <property type="match status" value="1"/>
</dbReference>
<evidence type="ECO:0000256" key="3">
    <source>
        <dbReference type="ARBA" id="ARBA00022598"/>
    </source>
</evidence>
<proteinExistence type="predicted"/>
<dbReference type="RefSeq" id="WP_186943129.1">
    <property type="nucleotide sequence ID" value="NZ_JACOGA010000016.1"/>
</dbReference>
<dbReference type="PANTHER" id="PTHR11118:SF1">
    <property type="entry name" value="RNA-SPLICING LIGASE RTCB HOMOLOG"/>
    <property type="match status" value="1"/>
</dbReference>
<keyword evidence="3 10" id="KW-0436">Ligase</keyword>
<organism evidence="10 11">
    <name type="scientific">Undibacterium flavidum</name>
    <dbReference type="NCBI Taxonomy" id="2762297"/>
    <lineage>
        <taxon>Bacteria</taxon>
        <taxon>Pseudomonadati</taxon>
        <taxon>Pseudomonadota</taxon>
        <taxon>Betaproteobacteria</taxon>
        <taxon>Burkholderiales</taxon>
        <taxon>Oxalobacteraceae</taxon>
        <taxon>Undibacterium</taxon>
    </lineage>
</organism>
<dbReference type="InterPro" id="IPR017510">
    <property type="entry name" value="RtcB2"/>
</dbReference>
<keyword evidence="5" id="KW-0547">Nucleotide-binding</keyword>
<dbReference type="Gene3D" id="3.90.1860.10">
    <property type="entry name" value="tRNA-splicing ligase RtcB"/>
    <property type="match status" value="1"/>
</dbReference>
<dbReference type="GO" id="GO:0016874">
    <property type="term" value="F:ligase activity"/>
    <property type="evidence" value="ECO:0007669"/>
    <property type="project" value="UniProtKB-KW"/>
</dbReference>
<reference evidence="10 11" key="1">
    <citation type="submission" date="2020-08" db="EMBL/GenBank/DDBJ databases">
        <title>Novel species isolated from subtropical streams in China.</title>
        <authorList>
            <person name="Lu H."/>
        </authorList>
    </citation>
    <scope>NUCLEOTIDE SEQUENCE [LARGE SCALE GENOMIC DNA]</scope>
    <source>
        <strain evidence="10 11">LX15W</strain>
    </source>
</reference>
<dbReference type="NCBIfam" id="NF007153">
    <property type="entry name" value="PRK09588.1"/>
    <property type="match status" value="1"/>
</dbReference>
<keyword evidence="11" id="KW-1185">Reference proteome</keyword>
<name>A0ABR6YF21_9BURK</name>
<keyword evidence="4" id="KW-0479">Metal-binding</keyword>
<dbReference type="Proteomes" id="UP000624279">
    <property type="component" value="Unassembled WGS sequence"/>
</dbReference>
<evidence type="ECO:0000256" key="1">
    <source>
        <dbReference type="ARBA" id="ARBA00001936"/>
    </source>
</evidence>
<dbReference type="EMBL" id="JACOGA010000016">
    <property type="protein sequence ID" value="MBC3875155.1"/>
    <property type="molecule type" value="Genomic_DNA"/>
</dbReference>
<evidence type="ECO:0000256" key="4">
    <source>
        <dbReference type="ARBA" id="ARBA00022723"/>
    </source>
</evidence>
<evidence type="ECO:0000256" key="2">
    <source>
        <dbReference type="ARBA" id="ARBA00012726"/>
    </source>
</evidence>
<dbReference type="Pfam" id="PF01139">
    <property type="entry name" value="RtcB"/>
    <property type="match status" value="2"/>
</dbReference>
<sequence length="389" mass="42601">MGNSSLQIIAENVSVIASPKTWIEGGAIQQLQTTAKLPGMHRVVGMPDLHPGRGYPVGAAFFSVGRFYPALIGGDIGCGMRLLKTDLSIAKLSLDKLVKRLGNIDAPLIEQNDFWRERVRSYQLQESGFEPSLGTIGGGNHFAELQQITEVFDQQIFSAHGLDRKQVMLLVHSGSRGFGGQILRQHIEQYGHHGLAEDDAAATSYWQQHQQALHFALCNRSLIAERICANLATHAEPILDIHHNFLSEVSIDGARGFLHRKGATPADEGLIVIPGSRGDYSFVVQARLGNQGELASHSLFSLAHGAGRKWMRSECEPRLKQRYTVAQLSRTALDSRVVCHDKGLIFEEAPEAYKPIDSVIESLQDAGLIHVVAKLKPLISYKTSGGCCL</sequence>
<evidence type="ECO:0000256" key="8">
    <source>
        <dbReference type="ARBA" id="ARBA00023211"/>
    </source>
</evidence>
<keyword evidence="6" id="KW-0692">RNA repair</keyword>
<evidence type="ECO:0000313" key="11">
    <source>
        <dbReference type="Proteomes" id="UP000624279"/>
    </source>
</evidence>
<dbReference type="EC" id="6.5.1.8" evidence="2"/>
<dbReference type="PANTHER" id="PTHR11118">
    <property type="entry name" value="RNA-SPLICING LIGASE RTCB HOMOLOG"/>
    <property type="match status" value="1"/>
</dbReference>
<gene>
    <name evidence="10" type="ORF">H8K55_16325</name>
</gene>
<evidence type="ECO:0000313" key="10">
    <source>
        <dbReference type="EMBL" id="MBC3875155.1"/>
    </source>
</evidence>
<keyword evidence="7" id="KW-0342">GTP-binding</keyword>
<dbReference type="InterPro" id="IPR036025">
    <property type="entry name" value="RtcB-like_sf"/>
</dbReference>
<evidence type="ECO:0000256" key="6">
    <source>
        <dbReference type="ARBA" id="ARBA00022800"/>
    </source>
</evidence>
<evidence type="ECO:0000256" key="7">
    <source>
        <dbReference type="ARBA" id="ARBA00023134"/>
    </source>
</evidence>
<accession>A0ABR6YF21</accession>
<comment type="catalytic activity">
    <reaction evidence="9">
        <text>a 3'-end 3'-phospho-ribonucleotide-RNA + a 5'-end dephospho-ribonucleoside-RNA + GTP = a ribonucleotidyl-ribonucleotide-RNA + GMP + diphosphate</text>
        <dbReference type="Rhea" id="RHEA:68076"/>
        <dbReference type="Rhea" id="RHEA-COMP:10463"/>
        <dbReference type="Rhea" id="RHEA-COMP:13936"/>
        <dbReference type="Rhea" id="RHEA-COMP:17355"/>
        <dbReference type="ChEBI" id="CHEBI:33019"/>
        <dbReference type="ChEBI" id="CHEBI:37565"/>
        <dbReference type="ChEBI" id="CHEBI:58115"/>
        <dbReference type="ChEBI" id="CHEBI:83062"/>
        <dbReference type="ChEBI" id="CHEBI:138284"/>
        <dbReference type="ChEBI" id="CHEBI:173118"/>
        <dbReference type="EC" id="6.5.1.8"/>
    </reaction>
</comment>
<keyword evidence="8" id="KW-0464">Manganese</keyword>
<evidence type="ECO:0000256" key="5">
    <source>
        <dbReference type="ARBA" id="ARBA00022741"/>
    </source>
</evidence>
<comment type="caution">
    <text evidence="10">The sequence shown here is derived from an EMBL/GenBank/DDBJ whole genome shotgun (WGS) entry which is preliminary data.</text>
</comment>
<comment type="cofactor">
    <cofactor evidence="1">
        <name>Mn(2+)</name>
        <dbReference type="ChEBI" id="CHEBI:29035"/>
    </cofactor>
</comment>